<evidence type="ECO:0000313" key="3">
    <source>
        <dbReference type="Proteomes" id="UP000245379"/>
    </source>
</evidence>
<organism evidence="2 3">
    <name type="scientific">Pedobacter yonginense</name>
    <dbReference type="NCBI Taxonomy" id="651869"/>
    <lineage>
        <taxon>Bacteria</taxon>
        <taxon>Pseudomonadati</taxon>
        <taxon>Bacteroidota</taxon>
        <taxon>Sphingobacteriia</taxon>
        <taxon>Sphingobacteriales</taxon>
        <taxon>Sphingobacteriaceae</taxon>
        <taxon>Pedobacter</taxon>
    </lineage>
</organism>
<comment type="caution">
    <text evidence="2">The sequence shown here is derived from an EMBL/GenBank/DDBJ whole genome shotgun (WGS) entry which is preliminary data.</text>
</comment>
<accession>A0A317ETR7</accession>
<keyword evidence="3" id="KW-1185">Reference proteome</keyword>
<dbReference type="PANTHER" id="PTHR32305:SF15">
    <property type="entry name" value="PROTEIN RHSA-RELATED"/>
    <property type="match status" value="1"/>
</dbReference>
<sequence>MRYTFDIYNGAVRKLQADDYYAFGKRKSVSPVGLDNKYLYNGKEVQEELGEQYDYGARFYDPVIGRWNVVDPLAEASRRFSPYNYSFNNPIRFVDPDGMLPEDKSHTLTLEEQAQADSQRAIEGQNFVNDFKIEWQNFLAGVYGFETTNQDNSNLYPEQENERNYIAGDLSDKDIDGVGVQNPKDPKQYKQLSKGEIEQLIKSGLWDHSDKGKGGGKLDLYKDKNGNVYEMRKGGKGSGEPIGINLKHLDQMSLSLNGFWNTKYRFTGPLAPAILPTPIIAPLPTFTPMEMPVVPRVVLPEFFFW</sequence>
<dbReference type="PANTHER" id="PTHR32305">
    <property type="match status" value="1"/>
</dbReference>
<gene>
    <name evidence="2" type="ORF">DHW03_05610</name>
</gene>
<dbReference type="InterPro" id="IPR022385">
    <property type="entry name" value="Rhs_assc_core"/>
</dbReference>
<feature type="domain" description="Bacterial toxin 33" evidence="1">
    <location>
        <begin position="186"/>
        <end position="247"/>
    </location>
</feature>
<protein>
    <recommendedName>
        <fullName evidence="1">Bacterial toxin 33 domain-containing protein</fullName>
    </recommendedName>
</protein>
<dbReference type="NCBIfam" id="TIGR03696">
    <property type="entry name" value="Rhs_assc_core"/>
    <property type="match status" value="1"/>
</dbReference>
<dbReference type="InterPro" id="IPR050708">
    <property type="entry name" value="T6SS_VgrG/RHS"/>
</dbReference>
<dbReference type="RefSeq" id="WP_109924722.1">
    <property type="nucleotide sequence ID" value="NZ_QGNZ01000001.1"/>
</dbReference>
<name>A0A317ETR7_9SPHI</name>
<dbReference type="OrthoDB" id="1274715at2"/>
<reference evidence="2 3" key="1">
    <citation type="submission" date="2018-05" db="EMBL/GenBank/DDBJ databases">
        <title>Pedobacter paludis sp. nov., isolated from wetland soil.</title>
        <authorList>
            <person name="Zhang Y."/>
            <person name="Wang G."/>
        </authorList>
    </citation>
    <scope>NUCLEOTIDE SEQUENCE [LARGE SCALE GENOMIC DNA]</scope>
    <source>
        <strain evidence="2 3">KCTC22721</strain>
    </source>
</reference>
<proteinExistence type="predicted"/>
<dbReference type="Gene3D" id="2.180.10.10">
    <property type="entry name" value="RHS repeat-associated core"/>
    <property type="match status" value="1"/>
</dbReference>
<dbReference type="Proteomes" id="UP000245379">
    <property type="component" value="Unassembled WGS sequence"/>
</dbReference>
<evidence type="ECO:0000259" key="1">
    <source>
        <dbReference type="Pfam" id="PF15533"/>
    </source>
</evidence>
<dbReference type="Pfam" id="PF15533">
    <property type="entry name" value="Ntox33"/>
    <property type="match status" value="1"/>
</dbReference>
<evidence type="ECO:0000313" key="2">
    <source>
        <dbReference type="EMBL" id="PWS29293.1"/>
    </source>
</evidence>
<dbReference type="AlphaFoldDB" id="A0A317ETR7"/>
<dbReference type="InterPro" id="IPR029110">
    <property type="entry name" value="Ntox33"/>
</dbReference>
<dbReference type="EMBL" id="QGNZ01000001">
    <property type="protein sequence ID" value="PWS29293.1"/>
    <property type="molecule type" value="Genomic_DNA"/>
</dbReference>